<dbReference type="Proteomes" id="UP000785679">
    <property type="component" value="Unassembled WGS sequence"/>
</dbReference>
<keyword evidence="4" id="KW-1185">Reference proteome</keyword>
<dbReference type="Pfam" id="PF00071">
    <property type="entry name" value="Ras"/>
    <property type="match status" value="1"/>
</dbReference>
<protein>
    <submittedName>
        <fullName evidence="3">Uncharacterized protein</fullName>
    </submittedName>
</protein>
<keyword evidence="1" id="KW-0547">Nucleotide-binding</keyword>
<dbReference type="InterPro" id="IPR001806">
    <property type="entry name" value="Small_GTPase"/>
</dbReference>
<dbReference type="AlphaFoldDB" id="A0A8J8T7P7"/>
<proteinExistence type="predicted"/>
<comment type="caution">
    <text evidence="3">The sequence shown here is derived from an EMBL/GenBank/DDBJ whole genome shotgun (WGS) entry which is preliminary data.</text>
</comment>
<dbReference type="PROSITE" id="PS51419">
    <property type="entry name" value="RAB"/>
    <property type="match status" value="1"/>
</dbReference>
<dbReference type="SMART" id="SM00175">
    <property type="entry name" value="RAB"/>
    <property type="match status" value="1"/>
</dbReference>
<evidence type="ECO:0000256" key="2">
    <source>
        <dbReference type="SAM" id="MobiDB-lite"/>
    </source>
</evidence>
<dbReference type="GO" id="GO:0005525">
    <property type="term" value="F:GTP binding"/>
    <property type="evidence" value="ECO:0007669"/>
    <property type="project" value="InterPro"/>
</dbReference>
<organism evidence="3 4">
    <name type="scientific">Halteria grandinella</name>
    <dbReference type="NCBI Taxonomy" id="5974"/>
    <lineage>
        <taxon>Eukaryota</taxon>
        <taxon>Sar</taxon>
        <taxon>Alveolata</taxon>
        <taxon>Ciliophora</taxon>
        <taxon>Intramacronucleata</taxon>
        <taxon>Spirotrichea</taxon>
        <taxon>Stichotrichia</taxon>
        <taxon>Sporadotrichida</taxon>
        <taxon>Halteriidae</taxon>
        <taxon>Halteria</taxon>
    </lineage>
</organism>
<dbReference type="PROSITE" id="PS00675">
    <property type="entry name" value="SIGMA54_INTERACT_1"/>
    <property type="match status" value="1"/>
</dbReference>
<sequence>MSKSEGGGGCCGGGKKTKGGAGAQGAGGLSVKNAEPFRQVYKPQNSTLLSQQPMQQKMIEAKVVLLGDSGVGKSSIAQRFIKNIFPDQYDVTIGGAYFQQTISLSPNEAGGLGTQVKLHIWDTGGSEKFRSMIKLYYKDAAAAIICYDVSDEKTFQSVYYWINQMNENASNTGEGANFVMALAGNKCDLDPAQVKIPLETAIEVAKKHNMIHAETSAKSGKGVQELFKKIAEKIVISRMMGEQNGNSHDLY</sequence>
<dbReference type="InterPro" id="IPR027417">
    <property type="entry name" value="P-loop_NTPase"/>
</dbReference>
<dbReference type="PROSITE" id="PS51421">
    <property type="entry name" value="RAS"/>
    <property type="match status" value="1"/>
</dbReference>
<dbReference type="OrthoDB" id="63533at2759"/>
<evidence type="ECO:0000313" key="4">
    <source>
        <dbReference type="Proteomes" id="UP000785679"/>
    </source>
</evidence>
<accession>A0A8J8T7P7</accession>
<dbReference type="CDD" id="cd00154">
    <property type="entry name" value="Rab"/>
    <property type="match status" value="1"/>
</dbReference>
<dbReference type="NCBIfam" id="TIGR00231">
    <property type="entry name" value="small_GTP"/>
    <property type="match status" value="1"/>
</dbReference>
<evidence type="ECO:0000313" key="3">
    <source>
        <dbReference type="EMBL" id="TNV84740.1"/>
    </source>
</evidence>
<dbReference type="SMART" id="SM00173">
    <property type="entry name" value="RAS"/>
    <property type="match status" value="1"/>
</dbReference>
<feature type="region of interest" description="Disordered" evidence="2">
    <location>
        <begin position="1"/>
        <end position="28"/>
    </location>
</feature>
<dbReference type="SMART" id="SM00174">
    <property type="entry name" value="RHO"/>
    <property type="match status" value="1"/>
</dbReference>
<dbReference type="GO" id="GO:0003924">
    <property type="term" value="F:GTPase activity"/>
    <property type="evidence" value="ECO:0007669"/>
    <property type="project" value="InterPro"/>
</dbReference>
<dbReference type="FunFam" id="3.40.50.300:FF:000808">
    <property type="entry name" value="Small GTP-binding protein, putative"/>
    <property type="match status" value="1"/>
</dbReference>
<evidence type="ECO:0000256" key="1">
    <source>
        <dbReference type="ARBA" id="ARBA00022741"/>
    </source>
</evidence>
<dbReference type="PANTHER" id="PTHR47978">
    <property type="match status" value="1"/>
</dbReference>
<reference evidence="3" key="1">
    <citation type="submission" date="2019-06" db="EMBL/GenBank/DDBJ databases">
        <authorList>
            <person name="Zheng W."/>
        </authorList>
    </citation>
    <scope>NUCLEOTIDE SEQUENCE</scope>
    <source>
        <strain evidence="3">QDHG01</strain>
    </source>
</reference>
<dbReference type="Gene3D" id="3.40.50.300">
    <property type="entry name" value="P-loop containing nucleotide triphosphate hydrolases"/>
    <property type="match status" value="1"/>
</dbReference>
<name>A0A8J8T7P7_HALGN</name>
<gene>
    <name evidence="3" type="ORF">FGO68_gene781</name>
</gene>
<dbReference type="InterPro" id="IPR025662">
    <property type="entry name" value="Sigma_54_int_dom_ATP-bd_1"/>
</dbReference>
<dbReference type="PRINTS" id="PR00449">
    <property type="entry name" value="RASTRNSFRMNG"/>
</dbReference>
<dbReference type="SUPFAM" id="SSF52540">
    <property type="entry name" value="P-loop containing nucleoside triphosphate hydrolases"/>
    <property type="match status" value="1"/>
</dbReference>
<dbReference type="EMBL" id="RRYP01002465">
    <property type="protein sequence ID" value="TNV84740.1"/>
    <property type="molecule type" value="Genomic_DNA"/>
</dbReference>
<dbReference type="InterPro" id="IPR005225">
    <property type="entry name" value="Small_GTP-bd"/>
</dbReference>
<dbReference type="PROSITE" id="PS51420">
    <property type="entry name" value="RHO"/>
    <property type="match status" value="1"/>
</dbReference>